<accession>A0A8H6FQ76</accession>
<evidence type="ECO:0000313" key="1">
    <source>
        <dbReference type="EMBL" id="KAF6232710.1"/>
    </source>
</evidence>
<comment type="caution">
    <text evidence="1">The sequence shown here is derived from an EMBL/GenBank/DDBJ whole genome shotgun (WGS) entry which is preliminary data.</text>
</comment>
<dbReference type="RefSeq" id="XP_037162136.1">
    <property type="nucleotide sequence ID" value="XM_037311042.1"/>
</dbReference>
<proteinExistence type="predicted"/>
<protein>
    <submittedName>
        <fullName evidence="1">Uncharacterized protein</fullName>
    </submittedName>
</protein>
<evidence type="ECO:0000313" key="2">
    <source>
        <dbReference type="Proteomes" id="UP000578531"/>
    </source>
</evidence>
<dbReference type="OrthoDB" id="3554680at2759"/>
<dbReference type="AlphaFoldDB" id="A0A8H6FQ76"/>
<dbReference type="EMBL" id="JACCJC010000046">
    <property type="protein sequence ID" value="KAF6232710.1"/>
    <property type="molecule type" value="Genomic_DNA"/>
</dbReference>
<dbReference type="GeneID" id="59290801"/>
<gene>
    <name evidence="1" type="ORF">HO173_009149</name>
</gene>
<organism evidence="1 2">
    <name type="scientific">Letharia columbiana</name>
    <dbReference type="NCBI Taxonomy" id="112416"/>
    <lineage>
        <taxon>Eukaryota</taxon>
        <taxon>Fungi</taxon>
        <taxon>Dikarya</taxon>
        <taxon>Ascomycota</taxon>
        <taxon>Pezizomycotina</taxon>
        <taxon>Lecanoromycetes</taxon>
        <taxon>OSLEUM clade</taxon>
        <taxon>Lecanoromycetidae</taxon>
        <taxon>Lecanorales</taxon>
        <taxon>Lecanorineae</taxon>
        <taxon>Parmeliaceae</taxon>
        <taxon>Letharia</taxon>
    </lineage>
</organism>
<reference evidence="1 2" key="1">
    <citation type="journal article" date="2020" name="Genomics">
        <title>Complete, high-quality genomes from long-read metagenomic sequencing of two wolf lichen thalli reveals enigmatic genome architecture.</title>
        <authorList>
            <person name="McKenzie S.K."/>
            <person name="Walston R.F."/>
            <person name="Allen J.L."/>
        </authorList>
    </citation>
    <scope>NUCLEOTIDE SEQUENCE [LARGE SCALE GENOMIC DNA]</scope>
    <source>
        <strain evidence="1">WasteWater2</strain>
    </source>
</reference>
<sequence length="898" mass="100725">MRAQAKAVAAFHGNRGDNVTKWDHECEMPQILDTVIVPANYFSGSGSTSPDTILRQPAAIESIRDSDLWVLITDREIAEQNVAELARLADVMEVIHVPAVLLIFGGKYAFPGNTNISVGIPFFAVARAALILFKDYSTGHFQGSFDLSSWESLPEYPNEAAFVKRCGKLAINLTQHEGRRSPTRAASLGPEWDAATNALVNVPALLVQQQIRLQDLRNLLGEEAISQLGLICKTRGQLGQLRDLLLRHKQQQVIVRLEDRHGARMIMERIQTVSGHEDRLLLMDQLRGAHAANRATYLDLQNSPSEENRFATEINRLINRGLSIISGFEKSSYTADILNRKSNRAMRSEVSSAEDSEIHLQALDLSDDIEAFRGICPICCGEEQIMSVVLKKLDTVEENTTEFALNFPLAAGQAKRNANMICSQCICFQCALPCPRSIYQENIVATIPTVCYRGPNKKYINHQLTLAITAGLATSASGVLQLFMTIIERTLETKNWCAKDSEDAEISSRRQLLDWTLRNLLQRCESRENFSETGQWVAYSQALLWAVSDYNQAHLDSWIIQYPLAGFNQMLRWYELLNLPIVAGRMEAMQKAKLINLVITNIMNGLFREKDGDKSWTHPFLQLVYQGFNAPNVPRDLGGPTSIVSADRFWPKLEDALGQWQEMKRFLAGFDHASRRDVTPRLQAITFWALFTQKGHTTPKTFFVNVKLREPLAPAVLNPEEFIAEGPIFDKLTSSFLPTRRLEPINALAIRARRANHFSEVYGIGSTFNSQTGLPDLTQAPKAPASYNTLQISTARRWSQLDLKRKQAISEGISGGNEPAIAAFVREVRLEICARNHRGNIYSASIGYEIRSILPGFLEALRVASDKTRLEDKTGMAFVHDFNLKNTILAKIEYEFSL</sequence>
<keyword evidence="2" id="KW-1185">Reference proteome</keyword>
<name>A0A8H6FQ76_9LECA</name>
<dbReference type="Proteomes" id="UP000578531">
    <property type="component" value="Unassembled WGS sequence"/>
</dbReference>